<evidence type="ECO:0000313" key="1">
    <source>
        <dbReference type="EMBL" id="MCQ4769442.1"/>
    </source>
</evidence>
<reference evidence="1" key="1">
    <citation type="submission" date="2022-06" db="EMBL/GenBank/DDBJ databases">
        <title>Isolation of gut microbiota from human fecal samples.</title>
        <authorList>
            <person name="Pamer E.G."/>
            <person name="Barat B."/>
            <person name="Waligurski E."/>
            <person name="Medina S."/>
            <person name="Paddock L."/>
            <person name="Mostad J."/>
        </authorList>
    </citation>
    <scope>NUCLEOTIDE SEQUENCE</scope>
    <source>
        <strain evidence="1">DFI.9.91</strain>
    </source>
</reference>
<accession>A0AAW5JI13</accession>
<organism evidence="1 2">
    <name type="scientific">Intestinimonas massiliensis</name>
    <name type="common">ex Afouda et al. 2020</name>
    <dbReference type="NCBI Taxonomy" id="1673721"/>
    <lineage>
        <taxon>Bacteria</taxon>
        <taxon>Bacillati</taxon>
        <taxon>Bacillota</taxon>
        <taxon>Clostridia</taxon>
        <taxon>Eubacteriales</taxon>
        <taxon>Intestinimonas</taxon>
    </lineage>
</organism>
<sequence length="88" mass="9791">MKIKVYGKAHLEGTSKKTGKSYNFNQVHYLGPARGVEGMAALTISLDPAVHPIDSIRVNEDYIVEFDNRGYVVTFEPVEKKMNGSGKF</sequence>
<proteinExistence type="predicted"/>
<evidence type="ECO:0000313" key="2">
    <source>
        <dbReference type="Proteomes" id="UP001204562"/>
    </source>
</evidence>
<comment type="caution">
    <text evidence="1">The sequence shown here is derived from an EMBL/GenBank/DDBJ whole genome shotgun (WGS) entry which is preliminary data.</text>
</comment>
<name>A0AAW5JI13_9FIRM</name>
<dbReference type="AlphaFoldDB" id="A0AAW5JI13"/>
<gene>
    <name evidence="1" type="ORF">NE579_03035</name>
</gene>
<dbReference type="EMBL" id="JANFYS010000003">
    <property type="protein sequence ID" value="MCQ4769442.1"/>
    <property type="molecule type" value="Genomic_DNA"/>
</dbReference>
<dbReference type="RefSeq" id="WP_256303209.1">
    <property type="nucleotide sequence ID" value="NZ_JANFYS010000003.1"/>
</dbReference>
<dbReference type="Proteomes" id="UP001204562">
    <property type="component" value="Unassembled WGS sequence"/>
</dbReference>
<protein>
    <submittedName>
        <fullName evidence="1">Uncharacterized protein</fullName>
    </submittedName>
</protein>